<evidence type="ECO:0000313" key="3">
    <source>
        <dbReference type="Proteomes" id="UP000250235"/>
    </source>
</evidence>
<organism evidence="2 3">
    <name type="scientific">Dorcoceras hygrometricum</name>
    <dbReference type="NCBI Taxonomy" id="472368"/>
    <lineage>
        <taxon>Eukaryota</taxon>
        <taxon>Viridiplantae</taxon>
        <taxon>Streptophyta</taxon>
        <taxon>Embryophyta</taxon>
        <taxon>Tracheophyta</taxon>
        <taxon>Spermatophyta</taxon>
        <taxon>Magnoliopsida</taxon>
        <taxon>eudicotyledons</taxon>
        <taxon>Gunneridae</taxon>
        <taxon>Pentapetalae</taxon>
        <taxon>asterids</taxon>
        <taxon>lamiids</taxon>
        <taxon>Lamiales</taxon>
        <taxon>Gesneriaceae</taxon>
        <taxon>Didymocarpoideae</taxon>
        <taxon>Trichosporeae</taxon>
        <taxon>Loxocarpinae</taxon>
        <taxon>Dorcoceras</taxon>
    </lineage>
</organism>
<protein>
    <submittedName>
        <fullName evidence="2">Uncharacterized protein</fullName>
    </submittedName>
</protein>
<dbReference type="AlphaFoldDB" id="A0A2Z7BRU8"/>
<reference evidence="2 3" key="1">
    <citation type="journal article" date="2015" name="Proc. Natl. Acad. Sci. U.S.A.">
        <title>The resurrection genome of Boea hygrometrica: A blueprint for survival of dehydration.</title>
        <authorList>
            <person name="Xiao L."/>
            <person name="Yang G."/>
            <person name="Zhang L."/>
            <person name="Yang X."/>
            <person name="Zhao S."/>
            <person name="Ji Z."/>
            <person name="Zhou Q."/>
            <person name="Hu M."/>
            <person name="Wang Y."/>
            <person name="Chen M."/>
            <person name="Xu Y."/>
            <person name="Jin H."/>
            <person name="Xiao X."/>
            <person name="Hu G."/>
            <person name="Bao F."/>
            <person name="Hu Y."/>
            <person name="Wan P."/>
            <person name="Li L."/>
            <person name="Deng X."/>
            <person name="Kuang T."/>
            <person name="Xiang C."/>
            <person name="Zhu J.K."/>
            <person name="Oliver M.J."/>
            <person name="He Y."/>
        </authorList>
    </citation>
    <scope>NUCLEOTIDE SEQUENCE [LARGE SCALE GENOMIC DNA]</scope>
    <source>
        <strain evidence="3">cv. XS01</strain>
    </source>
</reference>
<feature type="compositionally biased region" description="Polar residues" evidence="1">
    <location>
        <begin position="118"/>
        <end position="135"/>
    </location>
</feature>
<accession>A0A2Z7BRU8</accession>
<sequence length="163" mass="18259">MQQGKAYTAASIITHTQSKAVKQAQICTSRLLSYNYNNEVPSNIDPRTCYAYAQNLRDSSTETTTGSYELNQRYPTLLTQQKALNKAQGRILTLTHELPEQQKQSHAYANRLQKGDVSRTSPSLIQASKSGTKRSVSARGVQRYHSHFSRSLLPSAIVEDKVR</sequence>
<dbReference type="Proteomes" id="UP000250235">
    <property type="component" value="Unassembled WGS sequence"/>
</dbReference>
<proteinExistence type="predicted"/>
<dbReference type="EMBL" id="KV005021">
    <property type="protein sequence ID" value="KZV34646.1"/>
    <property type="molecule type" value="Genomic_DNA"/>
</dbReference>
<keyword evidence="3" id="KW-1185">Reference proteome</keyword>
<evidence type="ECO:0000313" key="2">
    <source>
        <dbReference type="EMBL" id="KZV34646.1"/>
    </source>
</evidence>
<gene>
    <name evidence="2" type="ORF">F511_23365</name>
</gene>
<name>A0A2Z7BRU8_9LAMI</name>
<feature type="region of interest" description="Disordered" evidence="1">
    <location>
        <begin position="112"/>
        <end position="143"/>
    </location>
</feature>
<evidence type="ECO:0000256" key="1">
    <source>
        <dbReference type="SAM" id="MobiDB-lite"/>
    </source>
</evidence>